<dbReference type="InterPro" id="IPR027417">
    <property type="entry name" value="P-loop_NTPase"/>
</dbReference>
<name>A0ABW7DKP3_9FIRM</name>
<evidence type="ECO:0000259" key="1">
    <source>
        <dbReference type="SMART" id="SM01043"/>
    </source>
</evidence>
<dbReference type="SMART" id="SM01043">
    <property type="entry name" value="BTAD"/>
    <property type="match status" value="1"/>
</dbReference>
<dbReference type="Pfam" id="PF25873">
    <property type="entry name" value="WHD_MalT"/>
    <property type="match status" value="1"/>
</dbReference>
<dbReference type="EMBL" id="JBIEKR010000002">
    <property type="protein sequence ID" value="MFG6271933.1"/>
    <property type="molecule type" value="Genomic_DNA"/>
</dbReference>
<sequence length="1042" mass="121883">MPAVDDIIIPRLRFNQKLDGMKSCPVTVITAGAGYGKTTAMIQYWQGQAEPPGWYCLGPEDDTLYIFAIYLAGSLDRFYPGFNEWFCQRLANEKKIDWRFILFLFLSGLQAHQPDTDVPVYMVIDDWQYIHDTDVLKFFDRFMANLPVRLHIMLLSREYVSLPVLERMRLHGQAKDVFPTDLLFSPDEIKKLFQKSQLTHVQDKDIHAIFKKTEGWAIVIKMLAAQWCEDAGQYENYLQKKSLNLQRFFEYLSYDFFNRQPEELQNFMLKTSLVEYFDLDFCQNIIQSGSESKLLQDISQKGLLAKQSDHGVYQYHSLFRAFLQQKAEAELPDKRKLYQSFALYYLRKNNYEWALHFCILCTDWKRALDILARVGRHWMVSGRQRIFCHYIEKIPVPYRKDPRIFISLGDMARLAGEYEKAVYWYEQSDQLFAIEKNSVGESESCRGLGEIYLDIIQPVEAQRYLHQAYKALPEGQEEKKGELLYLMSENMINHGNSRLAERYLLLRHKVVPFDHGDRNNLQARIWLRTGKIRNVCQILQRDNLDRLDRAPVSFRDSSLILSLCYSIQGDMEQALQYADKAIQYAQAIHSRFIAVISYVRMGHALLLDYRHNKDICKQKYEKALELAEQLPIERGKTEIYWGQSLMASLDGNWSEAERIGRYALAITQKGKDAWFSAILYLTLGMGAVFSHCASKGLPYLEKALALYQKCRDTLGQTACFLYFSHSYQQLEKPGLFLNFYQKFVTYCRVYHYEFLMEKKSILGNLGNMSCDTLQSYHQMIRPAANTVTPLNSVITTFGGLSLMFQGRQILSGDWTRQSAKQLFLLLISFYDIPMSREKLMNILWPDADERTGRNNFKVTLNCLLNTLEPERRPRMPSTFIRKNKTSLQFTAFNDCHLDIRNFEELVKKGLQMLPQKTDEGQVLIREGLDLYKGEYLSGEILGEVLLQKRDQLKLLALNSGTRLAVSYLDQNRYEQAEKQAEWILTVDPCWEEGYRILLRSYGSQKDTVMVEKWYRNCCQVLERDLHMPISERTKNIYQKFIK</sequence>
<proteinExistence type="predicted"/>
<dbReference type="Gene3D" id="1.25.40.10">
    <property type="entry name" value="Tetratricopeptide repeat domain"/>
    <property type="match status" value="3"/>
</dbReference>
<protein>
    <submittedName>
        <fullName evidence="2">BTAD domain-containing putative transcriptional regulator</fullName>
    </submittedName>
</protein>
<dbReference type="PANTHER" id="PTHR35807">
    <property type="entry name" value="TRANSCRIPTIONAL REGULATOR REDD-RELATED"/>
    <property type="match status" value="1"/>
</dbReference>
<dbReference type="PANTHER" id="PTHR35807:SF2">
    <property type="entry name" value="TRANSCRIPTIONAL ACTIVATOR DOMAIN"/>
    <property type="match status" value="1"/>
</dbReference>
<keyword evidence="3" id="KW-1185">Reference proteome</keyword>
<gene>
    <name evidence="2" type="ORF">ACGTZG_01875</name>
</gene>
<comment type="caution">
    <text evidence="2">The sequence shown here is derived from an EMBL/GenBank/DDBJ whole genome shotgun (WGS) entry which is preliminary data.</text>
</comment>
<dbReference type="SUPFAM" id="SSF48452">
    <property type="entry name" value="TPR-like"/>
    <property type="match status" value="3"/>
</dbReference>
<evidence type="ECO:0000313" key="2">
    <source>
        <dbReference type="EMBL" id="MFG6271933.1"/>
    </source>
</evidence>
<evidence type="ECO:0000313" key="3">
    <source>
        <dbReference type="Proteomes" id="UP001605989"/>
    </source>
</evidence>
<dbReference type="InterPro" id="IPR036388">
    <property type="entry name" value="WH-like_DNA-bd_sf"/>
</dbReference>
<feature type="domain" description="Bacterial transcriptional activator" evidence="1">
    <location>
        <begin position="897"/>
        <end position="1041"/>
    </location>
</feature>
<accession>A0ABW7DKP3</accession>
<dbReference type="Proteomes" id="UP001605989">
    <property type="component" value="Unassembled WGS sequence"/>
</dbReference>
<dbReference type="Gene3D" id="1.10.10.10">
    <property type="entry name" value="Winged helix-like DNA-binding domain superfamily/Winged helix DNA-binding domain"/>
    <property type="match status" value="1"/>
</dbReference>
<dbReference type="InterPro" id="IPR051677">
    <property type="entry name" value="AfsR-DnrI-RedD_regulator"/>
</dbReference>
<organism evidence="2 3">
    <name type="scientific">Megasphaera hexanoica</name>
    <dbReference type="NCBI Taxonomy" id="1675036"/>
    <lineage>
        <taxon>Bacteria</taxon>
        <taxon>Bacillati</taxon>
        <taxon>Bacillota</taxon>
        <taxon>Negativicutes</taxon>
        <taxon>Veillonellales</taxon>
        <taxon>Veillonellaceae</taxon>
        <taxon>Megasphaera</taxon>
    </lineage>
</organism>
<dbReference type="SUPFAM" id="SSF52540">
    <property type="entry name" value="P-loop containing nucleoside triphosphate hydrolases"/>
    <property type="match status" value="1"/>
</dbReference>
<dbReference type="InterPro" id="IPR059106">
    <property type="entry name" value="WHD_MalT"/>
</dbReference>
<dbReference type="InterPro" id="IPR011990">
    <property type="entry name" value="TPR-like_helical_dom_sf"/>
</dbReference>
<dbReference type="Pfam" id="PF03704">
    <property type="entry name" value="BTAD"/>
    <property type="match status" value="1"/>
</dbReference>
<reference evidence="2 3" key="1">
    <citation type="submission" date="2024-10" db="EMBL/GenBank/DDBJ databases">
        <authorList>
            <person name="Sang B.-I."/>
            <person name="Prabhaharan D."/>
        </authorList>
    </citation>
    <scope>NUCLEOTIDE SEQUENCE [LARGE SCALE GENOMIC DNA]</scope>
    <source>
        <strain evidence="2 3">MH</strain>
    </source>
</reference>
<dbReference type="InterPro" id="IPR005158">
    <property type="entry name" value="BTAD"/>
</dbReference>